<feature type="transmembrane region" description="Helical" evidence="1">
    <location>
        <begin position="108"/>
        <end position="137"/>
    </location>
</feature>
<keyword evidence="1" id="KW-1133">Transmembrane helix</keyword>
<feature type="transmembrane region" description="Helical" evidence="1">
    <location>
        <begin position="157"/>
        <end position="179"/>
    </location>
</feature>
<protein>
    <recommendedName>
        <fullName evidence="4">Transmembrane protein</fullName>
    </recommendedName>
</protein>
<accession>A0ABS8G9D4</accession>
<reference evidence="2 3" key="1">
    <citation type="submission" date="2021-10" db="EMBL/GenBank/DDBJ databases">
        <title>Draft genome of Aestuariibacter halophilus JC2043.</title>
        <authorList>
            <person name="Emsley S.A."/>
            <person name="Pfannmuller K.M."/>
            <person name="Ushijima B."/>
            <person name="Saw J.H."/>
            <person name="Videau P."/>
        </authorList>
    </citation>
    <scope>NUCLEOTIDE SEQUENCE [LARGE SCALE GENOMIC DNA]</scope>
    <source>
        <strain evidence="2 3">JC2043</strain>
    </source>
</reference>
<dbReference type="RefSeq" id="WP_229161033.1">
    <property type="nucleotide sequence ID" value="NZ_JAJEWP010000003.1"/>
</dbReference>
<comment type="caution">
    <text evidence="2">The sequence shown here is derived from an EMBL/GenBank/DDBJ whole genome shotgun (WGS) entry which is preliminary data.</text>
</comment>
<organism evidence="2 3">
    <name type="scientific">Fluctibacter halophilus</name>
    <dbReference type="NCBI Taxonomy" id="226011"/>
    <lineage>
        <taxon>Bacteria</taxon>
        <taxon>Pseudomonadati</taxon>
        <taxon>Pseudomonadota</taxon>
        <taxon>Gammaproteobacteria</taxon>
        <taxon>Alteromonadales</taxon>
        <taxon>Alteromonadaceae</taxon>
        <taxon>Fluctibacter</taxon>
    </lineage>
</organism>
<keyword evidence="3" id="KW-1185">Reference proteome</keyword>
<evidence type="ECO:0008006" key="4">
    <source>
        <dbReference type="Google" id="ProtNLM"/>
    </source>
</evidence>
<dbReference type="NCBIfam" id="NF041043">
    <property type="entry name" value="BPSS1780_fam"/>
    <property type="match status" value="1"/>
</dbReference>
<dbReference type="InterPro" id="IPR047798">
    <property type="entry name" value="BPSS1780-like"/>
</dbReference>
<keyword evidence="1" id="KW-0472">Membrane</keyword>
<evidence type="ECO:0000313" key="3">
    <source>
        <dbReference type="Proteomes" id="UP001520878"/>
    </source>
</evidence>
<dbReference type="EMBL" id="JAJEWP010000003">
    <property type="protein sequence ID" value="MCC2617108.1"/>
    <property type="molecule type" value="Genomic_DNA"/>
</dbReference>
<feature type="transmembrane region" description="Helical" evidence="1">
    <location>
        <begin position="40"/>
        <end position="60"/>
    </location>
</feature>
<proteinExistence type="predicted"/>
<keyword evidence="1" id="KW-0812">Transmembrane</keyword>
<dbReference type="Proteomes" id="UP001520878">
    <property type="component" value="Unassembled WGS sequence"/>
</dbReference>
<feature type="transmembrane region" description="Helical" evidence="1">
    <location>
        <begin position="200"/>
        <end position="233"/>
    </location>
</feature>
<gene>
    <name evidence="2" type="ORF">LJ739_12720</name>
</gene>
<name>A0ABS8G9D4_9ALTE</name>
<evidence type="ECO:0000256" key="1">
    <source>
        <dbReference type="SAM" id="Phobius"/>
    </source>
</evidence>
<sequence>MDDNTTNNPTEMTFVEPQFRSAAHGLQWLSDGFALFKKDAANWVITLLVGFILAIVIGMIPVLGQLASLLTTYIWTGGLMMGCHAAAKGESFEPKYLFAGFTGPYLMPLVVMSAVVSLVSTAVVFAVMGTAAMPLMMGEGGENLSETEVMAVLQASLLIMLVSLPLIMATWFAPALVVVENMAPLKAMKLSLMACLKNAMPFLLYGLVSLGLMVLCMFTLGLGLLVLMPVVYLSMYTGFRDIFYTTADHNQ</sequence>
<evidence type="ECO:0000313" key="2">
    <source>
        <dbReference type="EMBL" id="MCC2617108.1"/>
    </source>
</evidence>